<dbReference type="Gene3D" id="3.40.50.150">
    <property type="entry name" value="Vaccinia Virus protein VP39"/>
    <property type="match status" value="1"/>
</dbReference>
<keyword evidence="4" id="KW-0808">Transferase</keyword>
<sequence length="390" mass="42000">MTQRPVAVISSRGARRWQDGHPWIFKSDVVTPPAAAAGAVTVRDVQARTLGTALWSPQSEISLRFVARDEVTLDGAWWGARIGAAIARRQGILDGETNACRLVHGEGDGLPSLVVDRFDRWLVVQLLSAGLEAYRAEIVDALVTLTDAAGVLARNDASVRTREGLAKTVEPLSGSVPETIEVREHGVRYLAAPHTGQKTGAFLDQREARVLIGSVARGRALDVFSYHGSFALHLARRAEHVRAVDASAAALARVEANAALNGLPNIEAVEADAFDFLREEERGGARYDTIVLDPPAFAKNRASLAGAIRGYRDINLRAMKLLAPGGMLYTASCSYHLTKPDFLAMLREAAAHSGRRMILRAITGQPVDHPELLTVPETGYLKGALLEAGD</sequence>
<dbReference type="Gene3D" id="2.30.130.10">
    <property type="entry name" value="PUA domain"/>
    <property type="match status" value="1"/>
</dbReference>
<feature type="domain" description="RlmI-like PUA" evidence="8">
    <location>
        <begin position="9"/>
        <end position="67"/>
    </location>
</feature>
<comment type="subcellular location">
    <subcellularLocation>
        <location evidence="1">Cytoplasm</location>
    </subcellularLocation>
</comment>
<dbReference type="SUPFAM" id="SSF53335">
    <property type="entry name" value="S-adenosyl-L-methionine-dependent methyltransferases"/>
    <property type="match status" value="1"/>
</dbReference>
<evidence type="ECO:0000256" key="5">
    <source>
        <dbReference type="ARBA" id="ARBA00022691"/>
    </source>
</evidence>
<keyword evidence="5" id="KW-0949">S-adenosyl-L-methionine</keyword>
<comment type="similarity">
    <text evidence="6">Belongs to the methyltransferase superfamily. RlmI family.</text>
</comment>
<dbReference type="InterPro" id="IPR029063">
    <property type="entry name" value="SAM-dependent_MTases_sf"/>
</dbReference>
<dbReference type="Gene3D" id="3.30.750.80">
    <property type="entry name" value="RNA methyltransferase domain (HRMD) like"/>
    <property type="match status" value="1"/>
</dbReference>
<proteinExistence type="inferred from homology"/>
<accession>A0AA49JSJ4</accession>
<dbReference type="KEGG" id="pspc:Strain318_000465"/>
<evidence type="ECO:0000259" key="8">
    <source>
        <dbReference type="Pfam" id="PF17785"/>
    </source>
</evidence>
<dbReference type="InterPro" id="IPR015947">
    <property type="entry name" value="PUA-like_sf"/>
</dbReference>
<dbReference type="InterPro" id="IPR019614">
    <property type="entry name" value="SAM-dep_methyl-trfase"/>
</dbReference>
<reference evidence="9" key="1">
    <citation type="submission" date="2023-07" db="EMBL/GenBank/DDBJ databases">
        <authorList>
            <person name="Haufschild T."/>
            <person name="Kallscheuer N."/>
            <person name="Hammer J."/>
            <person name="Kohn T."/>
            <person name="Kabuu M."/>
            <person name="Jogler M."/>
            <person name="Wohfarth N."/>
            <person name="Heuer A."/>
            <person name="Rohde M."/>
            <person name="van Teeseling M.C.F."/>
            <person name="Jogler C."/>
        </authorList>
    </citation>
    <scope>NUCLEOTIDE SEQUENCE</scope>
    <source>
        <strain evidence="9">Strain 138</strain>
        <strain evidence="10">Strain 318</strain>
    </source>
</reference>
<dbReference type="GO" id="GO:0032259">
    <property type="term" value="P:methylation"/>
    <property type="evidence" value="ECO:0007669"/>
    <property type="project" value="UniProtKB-KW"/>
</dbReference>
<dbReference type="InterPro" id="IPR041532">
    <property type="entry name" value="RlmI-like_PUA"/>
</dbReference>
<dbReference type="RefSeq" id="WP_367886930.1">
    <property type="nucleotide sequence ID" value="NZ_CP130612.1"/>
</dbReference>
<dbReference type="EMBL" id="CP130612">
    <property type="protein sequence ID" value="WKW11230.1"/>
    <property type="molecule type" value="Genomic_DNA"/>
</dbReference>
<keyword evidence="3 9" id="KW-0489">Methyltransferase</keyword>
<accession>A0AA49JXT1</accession>
<dbReference type="Pfam" id="PF10672">
    <property type="entry name" value="Methyltrans_SAM"/>
    <property type="match status" value="1"/>
</dbReference>
<dbReference type="Pfam" id="PF17785">
    <property type="entry name" value="PUA_3"/>
    <property type="match status" value="1"/>
</dbReference>
<evidence type="ECO:0000256" key="4">
    <source>
        <dbReference type="ARBA" id="ARBA00022679"/>
    </source>
</evidence>
<dbReference type="PANTHER" id="PTHR42873">
    <property type="entry name" value="RIBOSOMAL RNA LARGE SUBUNIT METHYLTRANSFERASE"/>
    <property type="match status" value="1"/>
</dbReference>
<keyword evidence="2" id="KW-0963">Cytoplasm</keyword>
<dbReference type="GO" id="GO:0008168">
    <property type="term" value="F:methyltransferase activity"/>
    <property type="evidence" value="ECO:0007669"/>
    <property type="project" value="UniProtKB-KW"/>
</dbReference>
<evidence type="ECO:0000259" key="7">
    <source>
        <dbReference type="Pfam" id="PF10672"/>
    </source>
</evidence>
<keyword evidence="11" id="KW-1185">Reference proteome</keyword>
<protein>
    <submittedName>
        <fullName evidence="9">Class I SAM-dependent rRNA methyltransferase</fullName>
    </submittedName>
</protein>
<evidence type="ECO:0000256" key="6">
    <source>
        <dbReference type="ARBA" id="ARBA00038091"/>
    </source>
</evidence>
<dbReference type="EMBL" id="CP130613">
    <property type="protein sequence ID" value="WKW14140.1"/>
    <property type="molecule type" value="Genomic_DNA"/>
</dbReference>
<evidence type="ECO:0000313" key="9">
    <source>
        <dbReference type="EMBL" id="WKW11230.1"/>
    </source>
</evidence>
<evidence type="ECO:0000313" key="10">
    <source>
        <dbReference type="EMBL" id="WKW14140.1"/>
    </source>
</evidence>
<dbReference type="GO" id="GO:0005737">
    <property type="term" value="C:cytoplasm"/>
    <property type="evidence" value="ECO:0007669"/>
    <property type="project" value="UniProtKB-SubCell"/>
</dbReference>
<dbReference type="InterPro" id="IPR036974">
    <property type="entry name" value="PUA_sf"/>
</dbReference>
<evidence type="ECO:0000313" key="11">
    <source>
        <dbReference type="Proteomes" id="UP001229955"/>
    </source>
</evidence>
<evidence type="ECO:0000256" key="3">
    <source>
        <dbReference type="ARBA" id="ARBA00022603"/>
    </source>
</evidence>
<dbReference type="CDD" id="cd11572">
    <property type="entry name" value="RlmI_M_like"/>
    <property type="match status" value="1"/>
</dbReference>
<feature type="domain" description="S-adenosylmethionine-dependent methyltransferase" evidence="7">
    <location>
        <begin position="101"/>
        <end position="351"/>
    </location>
</feature>
<dbReference type="AlphaFoldDB" id="A0AA49JSJ4"/>
<gene>
    <name evidence="9" type="ORF">Strain138_000465</name>
    <name evidence="10" type="ORF">Strain318_000465</name>
</gene>
<dbReference type="Proteomes" id="UP001229955">
    <property type="component" value="Chromosome"/>
</dbReference>
<dbReference type="SUPFAM" id="SSF88697">
    <property type="entry name" value="PUA domain-like"/>
    <property type="match status" value="1"/>
</dbReference>
<dbReference type="CDD" id="cd02440">
    <property type="entry name" value="AdoMet_MTases"/>
    <property type="match status" value="1"/>
</dbReference>
<evidence type="ECO:0000256" key="1">
    <source>
        <dbReference type="ARBA" id="ARBA00004496"/>
    </source>
</evidence>
<dbReference type="PANTHER" id="PTHR42873:SF1">
    <property type="entry name" value="S-ADENOSYLMETHIONINE-DEPENDENT METHYLTRANSFERASE DOMAIN-CONTAINING PROTEIN"/>
    <property type="match status" value="1"/>
</dbReference>
<organism evidence="9">
    <name type="scientific">Pseudogemmatithrix spongiicola</name>
    <dbReference type="NCBI Taxonomy" id="3062599"/>
    <lineage>
        <taxon>Bacteria</taxon>
        <taxon>Pseudomonadati</taxon>
        <taxon>Gemmatimonadota</taxon>
        <taxon>Gemmatimonadia</taxon>
        <taxon>Gemmatimonadales</taxon>
        <taxon>Gemmatimonadaceae</taxon>
        <taxon>Pseudogemmatithrix</taxon>
    </lineage>
</organism>
<name>A0AA49JSJ4_9BACT</name>
<dbReference type="GO" id="GO:0003723">
    <property type="term" value="F:RNA binding"/>
    <property type="evidence" value="ECO:0007669"/>
    <property type="project" value="InterPro"/>
</dbReference>
<evidence type="ECO:0000256" key="2">
    <source>
        <dbReference type="ARBA" id="ARBA00022490"/>
    </source>
</evidence>